<feature type="region of interest" description="Disordered" evidence="7">
    <location>
        <begin position="474"/>
        <end position="494"/>
    </location>
</feature>
<reference evidence="10 11" key="1">
    <citation type="journal article" date="2011" name="J. Gen. Appl. Microbiol.">
        <title>Draft genome sequencing of the enigmatic yeast Saitoella complicata.</title>
        <authorList>
            <person name="Nishida H."/>
            <person name="Hamamoto M."/>
            <person name="Sugiyama J."/>
        </authorList>
    </citation>
    <scope>NUCLEOTIDE SEQUENCE [LARGE SCALE GENOMIC DNA]</scope>
    <source>
        <strain evidence="10 11">NRRL Y-17804</strain>
    </source>
</reference>
<dbReference type="CDD" id="cd17546">
    <property type="entry name" value="REC_hyHK_CKI1_RcsC-like"/>
    <property type="match status" value="1"/>
</dbReference>
<accession>A0A0E9NL91</accession>
<dbReference type="Gene3D" id="1.10.287.130">
    <property type="match status" value="1"/>
</dbReference>
<evidence type="ECO:0000256" key="6">
    <source>
        <dbReference type="PROSITE-ProRule" id="PRU00169"/>
    </source>
</evidence>
<dbReference type="CDD" id="cd00082">
    <property type="entry name" value="HisKA"/>
    <property type="match status" value="1"/>
</dbReference>
<dbReference type="STRING" id="698492.A0A0E9NL91"/>
<dbReference type="SUPFAM" id="SSF47384">
    <property type="entry name" value="Homodimeric domain of signal transducing histidine kinase"/>
    <property type="match status" value="1"/>
</dbReference>
<dbReference type="GO" id="GO:0005886">
    <property type="term" value="C:plasma membrane"/>
    <property type="evidence" value="ECO:0007669"/>
    <property type="project" value="TreeGrafter"/>
</dbReference>
<evidence type="ECO:0000313" key="11">
    <source>
        <dbReference type="Proteomes" id="UP000033140"/>
    </source>
</evidence>
<dbReference type="PROSITE" id="PS50110">
    <property type="entry name" value="RESPONSE_REGULATORY"/>
    <property type="match status" value="1"/>
</dbReference>
<proteinExistence type="predicted"/>
<dbReference type="EMBL" id="BACD03000035">
    <property type="protein sequence ID" value="GAO50614.1"/>
    <property type="molecule type" value="Genomic_DNA"/>
</dbReference>
<dbReference type="SMART" id="SM00448">
    <property type="entry name" value="REC"/>
    <property type="match status" value="1"/>
</dbReference>
<name>A0A0E9NL91_SAICN</name>
<dbReference type="PANTHER" id="PTHR43047">
    <property type="entry name" value="TWO-COMPONENT HISTIDINE PROTEIN KINASE"/>
    <property type="match status" value="1"/>
</dbReference>
<dbReference type="InterPro" id="IPR004358">
    <property type="entry name" value="Sig_transdc_His_kin-like_C"/>
</dbReference>
<feature type="region of interest" description="Disordered" evidence="7">
    <location>
        <begin position="970"/>
        <end position="994"/>
    </location>
</feature>
<evidence type="ECO:0000259" key="8">
    <source>
        <dbReference type="PROSITE" id="PS50109"/>
    </source>
</evidence>
<evidence type="ECO:0000256" key="2">
    <source>
        <dbReference type="ARBA" id="ARBA00012438"/>
    </source>
</evidence>
<dbReference type="Pfam" id="PF00512">
    <property type="entry name" value="HisKA"/>
    <property type="match status" value="1"/>
</dbReference>
<dbReference type="Pfam" id="PF02518">
    <property type="entry name" value="HATPase_c"/>
    <property type="match status" value="1"/>
</dbReference>
<dbReference type="InterPro" id="IPR003594">
    <property type="entry name" value="HATPase_dom"/>
</dbReference>
<feature type="domain" description="Response regulatory" evidence="9">
    <location>
        <begin position="770"/>
        <end position="897"/>
    </location>
</feature>
<dbReference type="GO" id="GO:0000155">
    <property type="term" value="F:phosphorelay sensor kinase activity"/>
    <property type="evidence" value="ECO:0007669"/>
    <property type="project" value="InterPro"/>
</dbReference>
<dbReference type="SMART" id="SM00388">
    <property type="entry name" value="HisKA"/>
    <property type="match status" value="1"/>
</dbReference>
<dbReference type="InterPro" id="IPR005467">
    <property type="entry name" value="His_kinase_dom"/>
</dbReference>
<dbReference type="InterPro" id="IPR036890">
    <property type="entry name" value="HATPase_C_sf"/>
</dbReference>
<keyword evidence="5" id="KW-0418">Kinase</keyword>
<keyword evidence="11" id="KW-1185">Reference proteome</keyword>
<comment type="catalytic activity">
    <reaction evidence="1">
        <text>ATP + protein L-histidine = ADP + protein N-phospho-L-histidine.</text>
        <dbReference type="EC" id="2.7.13.3"/>
    </reaction>
</comment>
<dbReference type="SMART" id="SM00387">
    <property type="entry name" value="HATPase_c"/>
    <property type="match status" value="1"/>
</dbReference>
<evidence type="ECO:0000256" key="7">
    <source>
        <dbReference type="SAM" id="MobiDB-lite"/>
    </source>
</evidence>
<evidence type="ECO:0000256" key="5">
    <source>
        <dbReference type="ARBA" id="ARBA00022777"/>
    </source>
</evidence>
<dbReference type="Gene3D" id="3.30.565.10">
    <property type="entry name" value="Histidine kinase-like ATPase, C-terminal domain"/>
    <property type="match status" value="1"/>
</dbReference>
<dbReference type="Pfam" id="PF00072">
    <property type="entry name" value="Response_reg"/>
    <property type="match status" value="1"/>
</dbReference>
<evidence type="ECO:0000313" key="10">
    <source>
        <dbReference type="EMBL" id="GAO50614.1"/>
    </source>
</evidence>
<feature type="domain" description="Histidine kinase" evidence="8">
    <location>
        <begin position="599"/>
        <end position="710"/>
    </location>
</feature>
<protein>
    <recommendedName>
        <fullName evidence="2">histidine kinase</fullName>
        <ecNumber evidence="2">2.7.13.3</ecNumber>
    </recommendedName>
</protein>
<comment type="caution">
    <text evidence="10">The sequence shown here is derived from an EMBL/GenBank/DDBJ whole genome shotgun (WGS) entry which is preliminary data.</text>
</comment>
<dbReference type="PANTHER" id="PTHR43047:SF2">
    <property type="entry name" value="HISTIDINE KINASE M7"/>
    <property type="match status" value="1"/>
</dbReference>
<dbReference type="Proteomes" id="UP000033140">
    <property type="component" value="Unassembled WGS sequence"/>
</dbReference>
<dbReference type="InterPro" id="IPR003661">
    <property type="entry name" value="HisK_dim/P_dom"/>
</dbReference>
<organism evidence="10 11">
    <name type="scientific">Saitoella complicata (strain BCRC 22490 / CBS 7301 / JCM 7358 / NBRC 10748 / NRRL Y-17804)</name>
    <dbReference type="NCBI Taxonomy" id="698492"/>
    <lineage>
        <taxon>Eukaryota</taxon>
        <taxon>Fungi</taxon>
        <taxon>Dikarya</taxon>
        <taxon>Ascomycota</taxon>
        <taxon>Taphrinomycotina</taxon>
        <taxon>Taphrinomycotina incertae sedis</taxon>
        <taxon>Saitoella</taxon>
    </lineage>
</organism>
<dbReference type="InterPro" id="IPR011006">
    <property type="entry name" value="CheY-like_superfamily"/>
</dbReference>
<feature type="modified residue" description="4-aspartylphosphate" evidence="6">
    <location>
        <position position="827"/>
    </location>
</feature>
<reference evidence="10 11" key="2">
    <citation type="journal article" date="2014" name="J. Gen. Appl. Microbiol.">
        <title>The early diverging ascomycetous budding yeast Saitoella complicata has three histone deacetylases belonging to the Clr6, Hos2, and Rpd3 lineages.</title>
        <authorList>
            <person name="Nishida H."/>
            <person name="Matsumoto T."/>
            <person name="Kondo S."/>
            <person name="Hamamoto M."/>
            <person name="Yoshikawa H."/>
        </authorList>
    </citation>
    <scope>NUCLEOTIDE SEQUENCE [LARGE SCALE GENOMIC DNA]</scope>
    <source>
        <strain evidence="10 11">NRRL Y-17804</strain>
    </source>
</reference>
<reference evidence="10 11" key="3">
    <citation type="journal article" date="2015" name="Genome Announc.">
        <title>Draft Genome Sequence of the Archiascomycetous Yeast Saitoella complicata.</title>
        <authorList>
            <person name="Yamauchi K."/>
            <person name="Kondo S."/>
            <person name="Hamamoto M."/>
            <person name="Takahashi Y."/>
            <person name="Ogura Y."/>
            <person name="Hayashi T."/>
            <person name="Nishida H."/>
        </authorList>
    </citation>
    <scope>NUCLEOTIDE SEQUENCE [LARGE SCALE GENOMIC DNA]</scope>
    <source>
        <strain evidence="10 11">NRRL Y-17804</strain>
    </source>
</reference>
<evidence type="ECO:0000256" key="3">
    <source>
        <dbReference type="ARBA" id="ARBA00022553"/>
    </source>
</evidence>
<evidence type="ECO:0000256" key="4">
    <source>
        <dbReference type="ARBA" id="ARBA00022679"/>
    </source>
</evidence>
<keyword evidence="4" id="KW-0808">Transferase</keyword>
<dbReference type="PRINTS" id="PR00344">
    <property type="entry name" value="BCTRLSENSOR"/>
</dbReference>
<feature type="compositionally biased region" description="Basic and acidic residues" evidence="7">
    <location>
        <begin position="981"/>
        <end position="994"/>
    </location>
</feature>
<dbReference type="InterPro" id="IPR001789">
    <property type="entry name" value="Sig_transdc_resp-reg_receiver"/>
</dbReference>
<dbReference type="PROSITE" id="PS50109">
    <property type="entry name" value="HIS_KIN"/>
    <property type="match status" value="1"/>
</dbReference>
<dbReference type="InterPro" id="IPR036097">
    <property type="entry name" value="HisK_dim/P_sf"/>
</dbReference>
<dbReference type="SUPFAM" id="SSF52172">
    <property type="entry name" value="CheY-like"/>
    <property type="match status" value="1"/>
</dbReference>
<dbReference type="EC" id="2.7.13.3" evidence="2"/>
<gene>
    <name evidence="10" type="ORF">G7K_4738-t1</name>
</gene>
<feature type="compositionally biased region" description="Basic and acidic residues" evidence="7">
    <location>
        <begin position="479"/>
        <end position="489"/>
    </location>
</feature>
<dbReference type="SUPFAM" id="SSF55874">
    <property type="entry name" value="ATPase domain of HSP90 chaperone/DNA topoisomerase II/histidine kinase"/>
    <property type="match status" value="1"/>
</dbReference>
<evidence type="ECO:0000256" key="1">
    <source>
        <dbReference type="ARBA" id="ARBA00000085"/>
    </source>
</evidence>
<keyword evidence="3 6" id="KW-0597">Phosphoprotein</keyword>
<evidence type="ECO:0000259" key="9">
    <source>
        <dbReference type="PROSITE" id="PS50110"/>
    </source>
</evidence>
<dbReference type="Gene3D" id="3.40.50.2300">
    <property type="match status" value="1"/>
</dbReference>
<dbReference type="GO" id="GO:0009927">
    <property type="term" value="F:histidine phosphotransfer kinase activity"/>
    <property type="evidence" value="ECO:0007669"/>
    <property type="project" value="TreeGrafter"/>
</dbReference>
<sequence length="1391" mass="153975">MPQHPPRQQQRPAFTPTAMPPFTAAEARMESAEEHYPRDSIVITSPFSPHEIFPEATHFPPVHQHLPADTALAKSPAAYLSTVVPISDSQLNHAIATVKAKLRQLHGPRFWGALVESMNTLLDGQYCFLAKRLDTASVKSYHGPKLGAEGSCIMAIATHYRLDDTRNGIMDLYAYAGYKCPCAFMCHGRTLLIPHGMSATFPENPNVGLFAPDGTPEAYMAVPLWVDGVNVGHISVLWTKEGLERSVKRDGGVGGWGRKELVLQCFVEVAAQRLTSEAFGNEDSLRAALDNAATVPTEGGNLTKEALSKAQQEREAMEARNLERPITPTSDGDDSYLPIIAPLASNMSHEIRTPLQGVIGLLDVLFASLPKSSCPQPATETEGTVGEGLEKLVEDTEAAKGVVQDENVEKLIATIQTSANHLVKLMDNMNEFMQMETQPRMAIEKARCLRRTRAVTPEMMQVDGVACKEVVPSPKKRKTETSDNVKADGDAEADEGEMCSKRRKVVNEALVVNTRPMWLTTPTDVLSSPVASPRKVDRVRVEIVVRDVLREVLESAEVVMRWGRNAIPSADQCSIKLSGDGKALVVQWEVQTDLEMMVDRGRLKQSLSYLVHNAFKFTTTGSITISASTSADNIVFLVKDTGVGIPAPARERLFQPFSQADKTLTRAVDGAGFGLVLAKRLGEVLGGECECVESVEGSGSVFRLSVPTNAPKQVAPVPQGPVPRTPDLVRAAVPEKMGVDAKQKVKAMIVPQAAGQKSFNPKLAETYPMRILIAEDNAINRRMAASMLYKLGYAKDKVLLAENGKEAAEKYEHAIQNGQDISLVLMDCWMPVMDGFESTRRILDVDAKSGLQGTKIVAITADAMKENLQRTSECGMSGYVLKPFRIRDIEDVIVGRRKSGWRDVGSIDGVYMSYFLLYLDCFWEGYHIILRIFRDYGVGWVCTMASMYCHLKSNSLTTTITIALKQTQAERRQQQKARNQPKPEHVESKAPEPEPLKFGSALPAIPALIVDVRSTLQHLWKFRVPGIISIYAPSHKDSRATYWASLELVKHVVCDALTEDKKLGLMYEMLSLLSPILSVYDHQCFGQSQGAVRLGALDDRDDPVVVNVIEGARSDFCSWNPILEMPALWVPTMPYAGDACESAQLTIMMLIADEAVQEAQLIKNLVNKLFTWAVPFATALNRIVGTGKDSLKLEVDLDTGFFPNTVHMKASRFITKHNTTGSLTAVSLSVGPVWKYARMRRRSLLATICTRLSRLSVDRTLFFVGEIDGCTFDMDAWMKKYGQDWDEVEVAEILTFYLLHDCLRVYKRKTGEEQNGAEVFTVRARTERSARSKMTEVVSCTAGDAEYADIRPLRKLWPWPCQNHYLITKAREVLGQCRMMGSDLCCQQPIH</sequence>